<keyword evidence="2" id="KW-1185">Reference proteome</keyword>
<protein>
    <submittedName>
        <fullName evidence="1">Uncharacterized protein</fullName>
    </submittedName>
</protein>
<comment type="caution">
    <text evidence="1">The sequence shown here is derived from an EMBL/GenBank/DDBJ whole genome shotgun (WGS) entry which is preliminary data.</text>
</comment>
<gene>
    <name evidence="1" type="ORF">FKR81_02460</name>
</gene>
<accession>A0A563F0Y7</accession>
<dbReference type="Proteomes" id="UP000316639">
    <property type="component" value="Unassembled WGS sequence"/>
</dbReference>
<dbReference type="RefSeq" id="WP_146349242.1">
    <property type="nucleotide sequence ID" value="NZ_VOBR01000002.1"/>
</dbReference>
<proteinExistence type="predicted"/>
<dbReference type="AlphaFoldDB" id="A0A563F0Y7"/>
<sequence>MTARTDLVRTLLAVVHTLPGLRPATPSTDSLASKMPWDLDAIAVDVDHELVEIRLVALTLPLPPLLRHAETVLRSTLDDTPWEKAFLRLVITDVDASAFVSD</sequence>
<evidence type="ECO:0000313" key="2">
    <source>
        <dbReference type="Proteomes" id="UP000316639"/>
    </source>
</evidence>
<dbReference type="OrthoDB" id="4554885at2"/>
<organism evidence="1 2">
    <name type="scientific">Lentzea tibetensis</name>
    <dbReference type="NCBI Taxonomy" id="2591470"/>
    <lineage>
        <taxon>Bacteria</taxon>
        <taxon>Bacillati</taxon>
        <taxon>Actinomycetota</taxon>
        <taxon>Actinomycetes</taxon>
        <taxon>Pseudonocardiales</taxon>
        <taxon>Pseudonocardiaceae</taxon>
        <taxon>Lentzea</taxon>
    </lineage>
</organism>
<dbReference type="EMBL" id="VOBR01000002">
    <property type="protein sequence ID" value="TWP53646.1"/>
    <property type="molecule type" value="Genomic_DNA"/>
</dbReference>
<name>A0A563F0Y7_9PSEU</name>
<reference evidence="1 2" key="1">
    <citation type="submission" date="2019-07" db="EMBL/GenBank/DDBJ databases">
        <title>Lentzea xizangensis sp. nov., isolated from Qinghai-Tibetan Plateau Soils.</title>
        <authorList>
            <person name="Huang J."/>
        </authorList>
    </citation>
    <scope>NUCLEOTIDE SEQUENCE [LARGE SCALE GENOMIC DNA]</scope>
    <source>
        <strain evidence="1 2">FXJ1.1311</strain>
    </source>
</reference>
<evidence type="ECO:0000313" key="1">
    <source>
        <dbReference type="EMBL" id="TWP53646.1"/>
    </source>
</evidence>